<sequence length="2004" mass="215926">MRTPSTRPQVPLNLLTFTSLSLVISVLLSAVPSTVASGLQHRAPVHAHAHHHKHLNRSKHAEDVIRRKRLNTHHSKRALPEGWAELGCMSDGPGPRTFIGASEATADMTHESCVAFCDSRGFIYAGIEFGNECYCDNFIRNTGALVEDGCSMPCAGDDEQICGGPNRMTVLKSDAEPPVLAEVQTYNEWTTEGCYTDSISARTLPTAVGVVSGPVTVGRCIDTCQAAGFFYAGVEFGAGCYCGNAIANGAPSATGCDMPCAGDVSQLCGGSDRINVYSRPGAPNPPGGGEGEGEGEGEGGGEGEPVTPQNVPGWAHLGCHTDTVAVRSLTGANTASATMTPATCAAFCSDFEYAALEYGAECFCGNTLGGASAADGCTMPCAGAPGAMCGGPNRMNLYQVIRTLPVGWSEAGCYTDSVAVRSLTGANTAGADMTHMKCASHCAGLGFIYAGAEYGAECFCGNELAAGAAADAADCNMPCSGDATQFCGGPNRMNLFVSDGTPLPPDPEDPEEPPEPTGPAVEVPAYGEWTSLGCTIDNNPGRSLPIVIGVPGAMTIEKCLDACFNAGYGFAGTEYAAECYCGEAPAETAAPATDGCNMACAGNAEQLCGGPNRLNMYSYGGDDLPPITPPAGPGDPPTEAPPPVTEGLPEPWHYAGCWVDQEFGRILTFGIPDVPDRTVEQCVNTCKDAGYTLAGLEYGVQCFCSNEVRYAGRLADNDNECNMPCGGDAEHACGAGNRLSIYSSTEEVAVYPVPTAKTEGLPGNWEYQGCFAEPAYPLPRTYLHQIVYETDMTAEGCLNRCAEYGYLSAGFEFGKECYCGDPEDVTTRATPAPEVDCNIACNADPAAICGGPLRITVYSWIGGGNTVWHHPENTGHYEFLIGAPMVALQTTLGINNKVTFLEKLGSGPENSTHAYELDYTLANDVEKAWREMHVLTDIFCSAGSILPDKAGRQLNVGGWSLDSTFGLRLYSPDGSLGVNGTNDWEEDVTRLSLQRGRWYPTSMVMSNGSIVVVGGQIGANDIPEPTLEVLPKPEGGATYLYMDWLERTDPWNLYPFMHVLPGGGIYVQYHNEAIILDPVTFGTDVQLPILPGAVDKPGGRTYPLEGTGVMFPIHAPYTDPVTMMSCGGSDDFYGLDNCVTIQPEVEGATWTIERMPFRRVMSNMVGLPDGTFLIVNGARQGQAGFGLAIEPVLTALLYDPYQPLHERISVLDTTIVARMYHSEAILLHDGRVMISGSDPLDPRFPEEHRVEVYIPPYLESGLPQPTFTIVDTDWEYGVAYTVVITSATSINIRASLIGADTSTHGNNMGQRTIFPAISCVGLVCQITAPPDNKICPPGWFQLFILDGPTPSYSVWVRIGGDPAQLGNWPNIEGFELPGDFHRRDSGSAFLLTPVLFTQTTNSPTPMDTFEDENPFETEEANTSEASSTSKVDLSEPPSPAHRPARLASPPTSPQLSRPFPSPGTRRQPATNYKTDFCCARDRFLHSGEEVEILITDALKTTINSSSPYIVYVIRTGNTEAHHRYSEFESLRLNLSKLYPTLIIPPIPSKQTIGDYAIKQGKAKEDAAMIARRKRMLQTFLNRIARHPIVSNEHVFHRFLDGEVSWTEVLNSPPLSLLPKNILRAPSHNPTDQNASPAYAALPNPSAAHPLRKPDQRFLDSEAFTSKFANHVSGPMEKVTRRTIKRWSDLGAALNGASLNESGPLAAAVEKTGQAVDATYMSTTKLLQELEMNWAEPMHEYSQFASIIKKLLAYRHQKHVQYEMTQDALEAKREHLEELDKSEREAQRLAEALGRGRANGYGSPTVPHPETQATEGETIRDEVEGPNADAHDGEVHVGSPGETTSPSSSYLPPHPGPNPARRKTRAPGMGLLNALNYTLHGMMDVDPETARRNSITKTRETISQLEDALHLSAQDLKYSSSTIQADLDRFQRQKVADLREMAISMARSHRDWCRKNLEAWEEAKKEIEAIPDHPNKLPQQEPAHGAPSLPSNGVRRDSTATVNGR</sequence>
<name>A0ACB7IZN8_PLECO</name>
<evidence type="ECO:0000313" key="2">
    <source>
        <dbReference type="Proteomes" id="UP000824881"/>
    </source>
</evidence>
<protein>
    <submittedName>
        <fullName evidence="1">Uncharacterized protein</fullName>
    </submittedName>
</protein>
<comment type="caution">
    <text evidence="1">The sequence shown here is derived from an EMBL/GenBank/DDBJ whole genome shotgun (WGS) entry which is preliminary data.</text>
</comment>
<evidence type="ECO:0000313" key="1">
    <source>
        <dbReference type="EMBL" id="KAG9223748.1"/>
    </source>
</evidence>
<dbReference type="Proteomes" id="UP000824881">
    <property type="component" value="Unassembled WGS sequence"/>
</dbReference>
<organism evidence="1 2">
    <name type="scientific">Pleurotus cornucopiae</name>
    <name type="common">Cornucopia mushroom</name>
    <dbReference type="NCBI Taxonomy" id="5321"/>
    <lineage>
        <taxon>Eukaryota</taxon>
        <taxon>Fungi</taxon>
        <taxon>Dikarya</taxon>
        <taxon>Basidiomycota</taxon>
        <taxon>Agaricomycotina</taxon>
        <taxon>Agaricomycetes</taxon>
        <taxon>Agaricomycetidae</taxon>
        <taxon>Agaricales</taxon>
        <taxon>Pleurotineae</taxon>
        <taxon>Pleurotaceae</taxon>
        <taxon>Pleurotus</taxon>
    </lineage>
</organism>
<dbReference type="EMBL" id="WQMT02000004">
    <property type="protein sequence ID" value="KAG9223748.1"/>
    <property type="molecule type" value="Genomic_DNA"/>
</dbReference>
<accession>A0ACB7IZN8</accession>
<gene>
    <name evidence="1" type="ORF">CCMSSC00406_0004911</name>
</gene>
<proteinExistence type="predicted"/>
<reference evidence="1 2" key="1">
    <citation type="journal article" date="2021" name="Appl. Environ. Microbiol.">
        <title>Genetic linkage and physical mapping for an oyster mushroom Pleurotus cornucopiae and QTL analysis for the trait cap color.</title>
        <authorList>
            <person name="Zhang Y."/>
            <person name="Gao W."/>
            <person name="Sonnenberg A."/>
            <person name="Chen Q."/>
            <person name="Zhang J."/>
            <person name="Huang C."/>
        </authorList>
    </citation>
    <scope>NUCLEOTIDE SEQUENCE [LARGE SCALE GENOMIC DNA]</scope>
    <source>
        <strain evidence="1">CCMSSC00406</strain>
    </source>
</reference>
<keyword evidence="2" id="KW-1185">Reference proteome</keyword>